<evidence type="ECO:0000313" key="2">
    <source>
        <dbReference type="EMBL" id="GHD14003.1"/>
    </source>
</evidence>
<organism evidence="2 3">
    <name type="scientific">Tianweitania populi</name>
    <dbReference type="NCBI Taxonomy" id="1607949"/>
    <lineage>
        <taxon>Bacteria</taxon>
        <taxon>Pseudomonadati</taxon>
        <taxon>Pseudomonadota</taxon>
        <taxon>Alphaproteobacteria</taxon>
        <taxon>Hyphomicrobiales</taxon>
        <taxon>Phyllobacteriaceae</taxon>
        <taxon>Tianweitania</taxon>
    </lineage>
</organism>
<keyword evidence="3" id="KW-1185">Reference proteome</keyword>
<proteinExistence type="predicted"/>
<dbReference type="AlphaFoldDB" id="A0A8J3DWK3"/>
<evidence type="ECO:0000256" key="1">
    <source>
        <dbReference type="SAM" id="Phobius"/>
    </source>
</evidence>
<evidence type="ECO:0000313" key="3">
    <source>
        <dbReference type="Proteomes" id="UP000630142"/>
    </source>
</evidence>
<gene>
    <name evidence="2" type="ORF">GCM10016234_19000</name>
</gene>
<dbReference type="RefSeq" id="WP_189503356.1">
    <property type="nucleotide sequence ID" value="NZ_BMZQ01000002.1"/>
</dbReference>
<protein>
    <submittedName>
        <fullName evidence="2">Uncharacterized protein</fullName>
    </submittedName>
</protein>
<reference evidence="2" key="1">
    <citation type="journal article" date="2014" name="Int. J. Syst. Evol. Microbiol.">
        <title>Complete genome sequence of Corynebacterium casei LMG S-19264T (=DSM 44701T), isolated from a smear-ripened cheese.</title>
        <authorList>
            <consortium name="US DOE Joint Genome Institute (JGI-PGF)"/>
            <person name="Walter F."/>
            <person name="Albersmeier A."/>
            <person name="Kalinowski J."/>
            <person name="Ruckert C."/>
        </authorList>
    </citation>
    <scope>NUCLEOTIDE SEQUENCE</scope>
    <source>
        <strain evidence="2">KCTC 42249</strain>
    </source>
</reference>
<keyword evidence="1" id="KW-0812">Transmembrane</keyword>
<reference evidence="2" key="2">
    <citation type="submission" date="2020-09" db="EMBL/GenBank/DDBJ databases">
        <authorList>
            <person name="Sun Q."/>
            <person name="Kim S."/>
        </authorList>
    </citation>
    <scope>NUCLEOTIDE SEQUENCE</scope>
    <source>
        <strain evidence="2">KCTC 42249</strain>
    </source>
</reference>
<accession>A0A8J3DWK3</accession>
<comment type="caution">
    <text evidence="2">The sequence shown here is derived from an EMBL/GenBank/DDBJ whole genome shotgun (WGS) entry which is preliminary data.</text>
</comment>
<keyword evidence="1" id="KW-0472">Membrane</keyword>
<keyword evidence="1" id="KW-1133">Transmembrane helix</keyword>
<feature type="transmembrane region" description="Helical" evidence="1">
    <location>
        <begin position="24"/>
        <end position="45"/>
    </location>
</feature>
<name>A0A8J3DWK3_9HYPH</name>
<dbReference type="EMBL" id="BMZQ01000002">
    <property type="protein sequence ID" value="GHD14003.1"/>
    <property type="molecule type" value="Genomic_DNA"/>
</dbReference>
<sequence length="46" mass="4828">MALITDLAPATRPLKARPFSLSQAAAYTVFTAAAVFTLAVVFGFLP</sequence>
<dbReference type="Proteomes" id="UP000630142">
    <property type="component" value="Unassembled WGS sequence"/>
</dbReference>